<dbReference type="OrthoDB" id="2687688at2759"/>
<dbReference type="Proteomes" id="UP000054018">
    <property type="component" value="Unassembled WGS sequence"/>
</dbReference>
<reference evidence="2" key="2">
    <citation type="submission" date="2015-01" db="EMBL/GenBank/DDBJ databases">
        <title>Evolutionary Origins and Diversification of the Mycorrhizal Mutualists.</title>
        <authorList>
            <consortium name="DOE Joint Genome Institute"/>
            <consortium name="Mycorrhizal Genomics Consortium"/>
            <person name="Kohler A."/>
            <person name="Kuo A."/>
            <person name="Nagy L.G."/>
            <person name="Floudas D."/>
            <person name="Copeland A."/>
            <person name="Barry K.W."/>
            <person name="Cichocki N."/>
            <person name="Veneault-Fourrey C."/>
            <person name="LaButti K."/>
            <person name="Lindquist E.A."/>
            <person name="Lipzen A."/>
            <person name="Lundell T."/>
            <person name="Morin E."/>
            <person name="Murat C."/>
            <person name="Riley R."/>
            <person name="Ohm R."/>
            <person name="Sun H."/>
            <person name="Tunlid A."/>
            <person name="Henrissat B."/>
            <person name="Grigoriev I.V."/>
            <person name="Hibbett D.S."/>
            <person name="Martin F."/>
        </authorList>
    </citation>
    <scope>NUCLEOTIDE SEQUENCE [LARGE SCALE GENOMIC DNA]</scope>
    <source>
        <strain evidence="2">441</strain>
    </source>
</reference>
<gene>
    <name evidence="1" type="ORF">PISMIDRAFT_117524</name>
</gene>
<dbReference type="HOGENOM" id="CLU_018552_1_3_1"/>
<evidence type="ECO:0000313" key="1">
    <source>
        <dbReference type="EMBL" id="KIK14158.1"/>
    </source>
</evidence>
<organism evidence="1 2">
    <name type="scientific">Pisolithus microcarpus 441</name>
    <dbReference type="NCBI Taxonomy" id="765257"/>
    <lineage>
        <taxon>Eukaryota</taxon>
        <taxon>Fungi</taxon>
        <taxon>Dikarya</taxon>
        <taxon>Basidiomycota</taxon>
        <taxon>Agaricomycotina</taxon>
        <taxon>Agaricomycetes</taxon>
        <taxon>Agaricomycetidae</taxon>
        <taxon>Boletales</taxon>
        <taxon>Sclerodermatineae</taxon>
        <taxon>Pisolithaceae</taxon>
        <taxon>Pisolithus</taxon>
    </lineage>
</organism>
<evidence type="ECO:0008006" key="3">
    <source>
        <dbReference type="Google" id="ProtNLM"/>
    </source>
</evidence>
<dbReference type="AlphaFoldDB" id="A0A0C9Z2B1"/>
<proteinExistence type="predicted"/>
<accession>A0A0C9Z2B1</accession>
<protein>
    <recommendedName>
        <fullName evidence="3">DDE Tnp4 domain-containing protein</fullName>
    </recommendedName>
</protein>
<dbReference type="EMBL" id="KN833952">
    <property type="protein sequence ID" value="KIK14158.1"/>
    <property type="molecule type" value="Genomic_DNA"/>
</dbReference>
<keyword evidence="2" id="KW-1185">Reference proteome</keyword>
<sequence length="192" mass="22060">MPRAPQLHLLHHFTEFRPALFRKQLRVDPLIFDDILGQISGHVIFQNQSNNKQLPIAIQLAIFLFRAGHYGNACTPEDVVQWVGVSVGTVVNCTHHIMATLLDQHDQFIYIPHAHSEEMCRARAFTESRTCRAWRNRIFAADGSMVNLYERPGMFGDSFYDRKSQFSLNCQVSLNRHMHVSKLTVEGHHHAS</sequence>
<evidence type="ECO:0000313" key="2">
    <source>
        <dbReference type="Proteomes" id="UP000054018"/>
    </source>
</evidence>
<reference evidence="1 2" key="1">
    <citation type="submission" date="2014-04" db="EMBL/GenBank/DDBJ databases">
        <authorList>
            <consortium name="DOE Joint Genome Institute"/>
            <person name="Kuo A."/>
            <person name="Kohler A."/>
            <person name="Costa M.D."/>
            <person name="Nagy L.G."/>
            <person name="Floudas D."/>
            <person name="Copeland A."/>
            <person name="Barry K.W."/>
            <person name="Cichocki N."/>
            <person name="Veneault-Fourrey C."/>
            <person name="LaButti K."/>
            <person name="Lindquist E.A."/>
            <person name="Lipzen A."/>
            <person name="Lundell T."/>
            <person name="Morin E."/>
            <person name="Murat C."/>
            <person name="Sun H."/>
            <person name="Tunlid A."/>
            <person name="Henrissat B."/>
            <person name="Grigoriev I.V."/>
            <person name="Hibbett D.S."/>
            <person name="Martin F."/>
            <person name="Nordberg H.P."/>
            <person name="Cantor M.N."/>
            <person name="Hua S.X."/>
        </authorList>
    </citation>
    <scope>NUCLEOTIDE SEQUENCE [LARGE SCALE GENOMIC DNA]</scope>
    <source>
        <strain evidence="1 2">441</strain>
    </source>
</reference>
<name>A0A0C9Z2B1_9AGAM</name>